<sequence length="113" mass="12683">MVISVPSANWVHFSFGATLFRIDLLHLPTRSQTISQSSTFPFSERVNAPTSSLISLKYVTMVSSGARFRRYSEALSVRAVSFAALQSRVLSLLRDEAVIDEMMNITNDRVKRV</sequence>
<comment type="caution">
    <text evidence="1">The sequence shown here is derived from an EMBL/GenBank/DDBJ whole genome shotgun (WGS) entry which is preliminary data.</text>
</comment>
<accession>A0AAW0PA60</accession>
<dbReference type="EMBL" id="JBBPFD010000009">
    <property type="protein sequence ID" value="KAK7913547.1"/>
    <property type="molecule type" value="Genomic_DNA"/>
</dbReference>
<evidence type="ECO:0000313" key="2">
    <source>
        <dbReference type="Proteomes" id="UP001460270"/>
    </source>
</evidence>
<reference evidence="2" key="1">
    <citation type="submission" date="2024-04" db="EMBL/GenBank/DDBJ databases">
        <title>Salinicola lusitanus LLJ914,a marine bacterium isolated from the Okinawa Trough.</title>
        <authorList>
            <person name="Li J."/>
        </authorList>
    </citation>
    <scope>NUCLEOTIDE SEQUENCE [LARGE SCALE GENOMIC DNA]</scope>
</reference>
<gene>
    <name evidence="1" type="ORF">WMY93_013758</name>
</gene>
<dbReference type="Proteomes" id="UP001460270">
    <property type="component" value="Unassembled WGS sequence"/>
</dbReference>
<organism evidence="1 2">
    <name type="scientific">Mugilogobius chulae</name>
    <name type="common">yellowstripe goby</name>
    <dbReference type="NCBI Taxonomy" id="88201"/>
    <lineage>
        <taxon>Eukaryota</taxon>
        <taxon>Metazoa</taxon>
        <taxon>Chordata</taxon>
        <taxon>Craniata</taxon>
        <taxon>Vertebrata</taxon>
        <taxon>Euteleostomi</taxon>
        <taxon>Actinopterygii</taxon>
        <taxon>Neopterygii</taxon>
        <taxon>Teleostei</taxon>
        <taxon>Neoteleostei</taxon>
        <taxon>Acanthomorphata</taxon>
        <taxon>Gobiaria</taxon>
        <taxon>Gobiiformes</taxon>
        <taxon>Gobioidei</taxon>
        <taxon>Gobiidae</taxon>
        <taxon>Gobionellinae</taxon>
        <taxon>Mugilogobius</taxon>
    </lineage>
</organism>
<name>A0AAW0PA60_9GOBI</name>
<proteinExistence type="predicted"/>
<keyword evidence="2" id="KW-1185">Reference proteome</keyword>
<protein>
    <submittedName>
        <fullName evidence="1">Uncharacterized protein</fullName>
    </submittedName>
</protein>
<dbReference type="AlphaFoldDB" id="A0AAW0PA60"/>
<evidence type="ECO:0000313" key="1">
    <source>
        <dbReference type="EMBL" id="KAK7913547.1"/>
    </source>
</evidence>